<dbReference type="EMBL" id="JABCJE010000003">
    <property type="protein sequence ID" value="NVO23426.1"/>
    <property type="molecule type" value="Genomic_DNA"/>
</dbReference>
<name>A0A850Q2U8_9RHOB</name>
<sequence>MSTELPPYFFRIRENGAFVFRVDTENRMRRIEMDQIAAVNIRNGEIKPHGDRDLTPEDLAAIADWMRERNETLAQRQIDDILRTVDHLNLTAHWAQTKATDEQLEQISDSLLLAMHDLRSVLTRKKADRLLASQGGAAADDSDD</sequence>
<dbReference type="AlphaFoldDB" id="A0A850Q2U8"/>
<dbReference type="Proteomes" id="UP000592216">
    <property type="component" value="Unassembled WGS sequence"/>
</dbReference>
<comment type="caution">
    <text evidence="1">The sequence shown here is derived from an EMBL/GenBank/DDBJ whole genome shotgun (WGS) entry which is preliminary data.</text>
</comment>
<protein>
    <submittedName>
        <fullName evidence="1">Uncharacterized protein</fullName>
    </submittedName>
</protein>
<reference evidence="1 2" key="1">
    <citation type="submission" date="2020-04" db="EMBL/GenBank/DDBJ databases">
        <title>Donghicola sp., a member of the Rhodobacteraceae family isolated from mangrove forest in Thailand.</title>
        <authorList>
            <person name="Charoenyingcharoen P."/>
            <person name="Yukphan P."/>
        </authorList>
    </citation>
    <scope>NUCLEOTIDE SEQUENCE [LARGE SCALE GENOMIC DNA]</scope>
    <source>
        <strain evidence="1 2">B5-SW-15</strain>
    </source>
</reference>
<evidence type="ECO:0000313" key="2">
    <source>
        <dbReference type="Proteomes" id="UP000592216"/>
    </source>
</evidence>
<evidence type="ECO:0000313" key="1">
    <source>
        <dbReference type="EMBL" id="NVO23426.1"/>
    </source>
</evidence>
<dbReference type="RefSeq" id="WP_177157431.1">
    <property type="nucleotide sequence ID" value="NZ_JABCJE010000003.1"/>
</dbReference>
<accession>A0A850Q2U8</accession>
<gene>
    <name evidence="1" type="ORF">HJ536_08660</name>
</gene>
<proteinExistence type="predicted"/>
<organism evidence="1 2">
    <name type="scientific">Donghicola mangrovi</name>
    <dbReference type="NCBI Taxonomy" id="2729614"/>
    <lineage>
        <taxon>Bacteria</taxon>
        <taxon>Pseudomonadati</taxon>
        <taxon>Pseudomonadota</taxon>
        <taxon>Alphaproteobacteria</taxon>
        <taxon>Rhodobacterales</taxon>
        <taxon>Roseobacteraceae</taxon>
        <taxon>Donghicola</taxon>
    </lineage>
</organism>